<organism evidence="2 3">
    <name type="scientific">Ellagibacter isourolithinifaciens</name>
    <dbReference type="NCBI Taxonomy" id="2137581"/>
    <lineage>
        <taxon>Bacteria</taxon>
        <taxon>Bacillati</taxon>
        <taxon>Actinomycetota</taxon>
        <taxon>Coriobacteriia</taxon>
        <taxon>Eggerthellales</taxon>
        <taxon>Eggerthellaceae</taxon>
        <taxon>Ellagibacter</taxon>
    </lineage>
</organism>
<name>A0A6N6NM46_9ACTN</name>
<gene>
    <name evidence="2" type="ORF">F8C90_09170</name>
</gene>
<dbReference type="AlphaFoldDB" id="A0A6N6NM46"/>
<dbReference type="RefSeq" id="WP_158050223.1">
    <property type="nucleotide sequence ID" value="NZ_WAJR01000029.1"/>
</dbReference>
<evidence type="ECO:0000256" key="1">
    <source>
        <dbReference type="SAM" id="MobiDB-lite"/>
    </source>
</evidence>
<protein>
    <submittedName>
        <fullName evidence="2">Uncharacterized protein</fullName>
    </submittedName>
</protein>
<dbReference type="EMBL" id="WAJR01000029">
    <property type="protein sequence ID" value="KAB1637388.1"/>
    <property type="molecule type" value="Genomic_DNA"/>
</dbReference>
<proteinExistence type="predicted"/>
<keyword evidence="3" id="KW-1185">Reference proteome</keyword>
<accession>A0A6N6NM46</accession>
<feature type="compositionally biased region" description="Basic and acidic residues" evidence="1">
    <location>
        <begin position="22"/>
        <end position="37"/>
    </location>
</feature>
<feature type="region of interest" description="Disordered" evidence="1">
    <location>
        <begin position="1"/>
        <end position="39"/>
    </location>
</feature>
<evidence type="ECO:0000313" key="2">
    <source>
        <dbReference type="EMBL" id="KAB1637388.1"/>
    </source>
</evidence>
<sequence length="130" mass="14268">MMRVTSSDERRAESWAASGSTSRDENRTSGRATRESAIRATSQAACRAARRAANETAIQTSGIPSPDIWAGISADERAYRKRVLDDIARRVAEEGVHTAVPGDDRGRQFMPFAALKGYDDILRDSQEPAR</sequence>
<dbReference type="OrthoDB" id="361760at2"/>
<reference evidence="2 3" key="1">
    <citation type="submission" date="2019-09" db="EMBL/GenBank/DDBJ databases">
        <title>Whole genome shotgun sequencing (WGS) of Ellagibacter isourolithinifaciens DSM 104140(T) and Adlercreutzia muris DSM 29508(T).</title>
        <authorList>
            <person name="Stoll D.A."/>
            <person name="Danylec N."/>
            <person name="Huch M."/>
        </authorList>
    </citation>
    <scope>NUCLEOTIDE SEQUENCE [LARGE SCALE GENOMIC DNA]</scope>
    <source>
        <strain evidence="2 3">DSM 104140</strain>
    </source>
</reference>
<comment type="caution">
    <text evidence="2">The sequence shown here is derived from an EMBL/GenBank/DDBJ whole genome shotgun (WGS) entry which is preliminary data.</text>
</comment>
<evidence type="ECO:0000313" key="3">
    <source>
        <dbReference type="Proteomes" id="UP000468668"/>
    </source>
</evidence>
<feature type="compositionally biased region" description="Basic and acidic residues" evidence="1">
    <location>
        <begin position="1"/>
        <end position="13"/>
    </location>
</feature>
<dbReference type="GeneID" id="98658580"/>
<dbReference type="Proteomes" id="UP000468668">
    <property type="component" value="Unassembled WGS sequence"/>
</dbReference>